<gene>
    <name evidence="2" type="ORF">K1I41_06285</name>
</gene>
<feature type="chain" id="PRO_5045816520" description="MG2 domain-containing protein" evidence="1">
    <location>
        <begin position="24"/>
        <end position="793"/>
    </location>
</feature>
<evidence type="ECO:0008006" key="4">
    <source>
        <dbReference type="Google" id="ProtNLM"/>
    </source>
</evidence>
<reference evidence="2 3" key="1">
    <citation type="submission" date="2021-07" db="EMBL/GenBank/DDBJ databases">
        <title>Flavobacterium WSW3-B6 sp.nov, isolated from seaweed.</title>
        <authorList>
            <person name="Muhammad N."/>
            <person name="Ho H."/>
            <person name="Lee Y.-J."/>
            <person name="Nguyen T."/>
            <person name="Ho J."/>
            <person name="Kim S.-G."/>
        </authorList>
    </citation>
    <scope>NUCLEOTIDE SEQUENCE [LARGE SCALE GENOMIC DNA]</scope>
    <source>
        <strain evidence="2 3">WSW3-B6</strain>
    </source>
</reference>
<dbReference type="Gene3D" id="2.60.40.1930">
    <property type="match status" value="1"/>
</dbReference>
<dbReference type="RefSeq" id="WP_220639529.1">
    <property type="nucleotide sequence ID" value="NZ_CP080429.1"/>
</dbReference>
<evidence type="ECO:0000256" key="1">
    <source>
        <dbReference type="SAM" id="SignalP"/>
    </source>
</evidence>
<organism evidence="2 3">
    <name type="scientific">Flavobacterium litorale</name>
    <dbReference type="NCBI Taxonomy" id="2856519"/>
    <lineage>
        <taxon>Bacteria</taxon>
        <taxon>Pseudomonadati</taxon>
        <taxon>Bacteroidota</taxon>
        <taxon>Flavobacteriia</taxon>
        <taxon>Flavobacteriales</taxon>
        <taxon>Flavobacteriaceae</taxon>
        <taxon>Flavobacterium</taxon>
    </lineage>
</organism>
<keyword evidence="3" id="KW-1185">Reference proteome</keyword>
<dbReference type="EMBL" id="CP080429">
    <property type="protein sequence ID" value="QYJ67182.1"/>
    <property type="molecule type" value="Genomic_DNA"/>
</dbReference>
<evidence type="ECO:0000313" key="2">
    <source>
        <dbReference type="EMBL" id="QYJ67182.1"/>
    </source>
</evidence>
<proteinExistence type="predicted"/>
<protein>
    <recommendedName>
        <fullName evidence="4">MG2 domain-containing protein</fullName>
    </recommendedName>
</protein>
<evidence type="ECO:0000313" key="3">
    <source>
        <dbReference type="Proteomes" id="UP000825381"/>
    </source>
</evidence>
<feature type="signal peptide" evidence="1">
    <location>
        <begin position="1"/>
        <end position="23"/>
    </location>
</feature>
<keyword evidence="1" id="KW-0732">Signal</keyword>
<accession>A0ABX8V340</accession>
<name>A0ABX8V340_9FLAO</name>
<dbReference type="Proteomes" id="UP000825381">
    <property type="component" value="Chromosome"/>
</dbReference>
<sequence length="793" mass="90868">MKNIIPSKLIVLLFLLIGISNNAQNTDTKKIAIAEKLNDYFFLERENIHVHFNKDIYLTDESVWFKGYTYHRKSNNPFFSCVNIFATLMDDEGKVLENQLLYGNMGSFSGRFELKDYMKSGRYYVQFYTNWMNNFTEDESFIGEITIVNKNIAPSLFNKPNYSKVNIDLHPEGGTLVNEITNTIGISVTDCNRKPIAAKEAKIINANNEVIKTINLNEQGYGRFNFTPIRGQQYTITTTVVDEVHEIAMPLAQLKGVAISTNGYTVPNKTIITIRVNELMQEALSGKPLYLVIHKDEKATISDIKFTADKLSEVVAFANDDLFEGINTIRILDNELNEVAQRIIYISKKPGIGMEVTETKETVEHIEVKGKVNYGNMNLSISMLPSNTIAIKPHNDIYTSLLINPYLDNQKTLEAKTYLNTISRKNQYEMDLFLLNQHSKYKWRNIRDNPPSSKYTFDIGLSLKGIINDKGSLNRYKVNISSLEGRINETVEINHKNEFFLDNLILADSVRLDFHLIKGDKKKTIKLYPHLSNTNRIYNKQYKPIIAECAAPEGENAITELPELPDNVNTDAIMLEEVEITGTSTELKYERAFGNSQLRGYKISDTDNRNFMFITDLIRYHGFDVEINNGKVGIFGRTVNTFQGQRTQPMIYIDNMIVMSFDILWQMQTEDVDEFYINQHAVFPSVDNRMGIIRIYMKKDFSYRSKKKSPTSYVVKDGFKRIIPFENTMYLSTATKGFENFGTIDWKPLVTTNEKGEFELELPITGQDSVKLLIEGFSPDGKLISEVKTIYLN</sequence>